<reference evidence="3 4" key="1">
    <citation type="submission" date="2020-08" db="EMBL/GenBank/DDBJ databases">
        <title>Whole genome shotgun sequence of Actinoplanes ianthinogenes NBRC 13996.</title>
        <authorList>
            <person name="Komaki H."/>
            <person name="Tamura T."/>
        </authorList>
    </citation>
    <scope>NUCLEOTIDE SEQUENCE [LARGE SCALE GENOMIC DNA]</scope>
    <source>
        <strain evidence="3 4">NBRC 13996</strain>
    </source>
</reference>
<keyword evidence="2" id="KW-1133">Transmembrane helix</keyword>
<evidence type="ECO:0000313" key="4">
    <source>
        <dbReference type="Proteomes" id="UP000676967"/>
    </source>
</evidence>
<proteinExistence type="predicted"/>
<protein>
    <submittedName>
        <fullName evidence="3">Uncharacterized protein</fullName>
    </submittedName>
</protein>
<organism evidence="3 4">
    <name type="scientific">Actinoplanes ianthinogenes</name>
    <dbReference type="NCBI Taxonomy" id="122358"/>
    <lineage>
        <taxon>Bacteria</taxon>
        <taxon>Bacillati</taxon>
        <taxon>Actinomycetota</taxon>
        <taxon>Actinomycetes</taxon>
        <taxon>Micromonosporales</taxon>
        <taxon>Micromonosporaceae</taxon>
        <taxon>Actinoplanes</taxon>
    </lineage>
</organism>
<evidence type="ECO:0000256" key="2">
    <source>
        <dbReference type="SAM" id="Phobius"/>
    </source>
</evidence>
<feature type="transmembrane region" description="Helical" evidence="2">
    <location>
        <begin position="12"/>
        <end position="36"/>
    </location>
</feature>
<sequence>MPTPFDAVAPAFYAVALAFYAVAPTFYAVAPVFYAVAPARKSPGPEPGPVPAAGCGPHLVAVCVPGNGAVAHGPGRPGMASAGHGQTWSAPGPGPRPPLLTAARPFQYAARRTNPGNAVCPAYRVSWLVLVALSVSGLGP</sequence>
<keyword evidence="2" id="KW-0812">Transmembrane</keyword>
<keyword evidence="2" id="KW-0472">Membrane</keyword>
<feature type="region of interest" description="Disordered" evidence="1">
    <location>
        <begin position="74"/>
        <end position="96"/>
    </location>
</feature>
<accession>A0ABN6CMV2</accession>
<keyword evidence="4" id="KW-1185">Reference proteome</keyword>
<dbReference type="EMBL" id="AP023356">
    <property type="protein sequence ID" value="BCJ46431.1"/>
    <property type="molecule type" value="Genomic_DNA"/>
</dbReference>
<name>A0ABN6CMV2_9ACTN</name>
<evidence type="ECO:0000313" key="3">
    <source>
        <dbReference type="EMBL" id="BCJ46431.1"/>
    </source>
</evidence>
<dbReference type="Proteomes" id="UP000676967">
    <property type="component" value="Chromosome"/>
</dbReference>
<evidence type="ECO:0000256" key="1">
    <source>
        <dbReference type="SAM" id="MobiDB-lite"/>
    </source>
</evidence>
<gene>
    <name evidence="3" type="ORF">Aiant_70880</name>
</gene>